<feature type="domain" description="Reverse transcriptase Ty1/copia-type" evidence="3">
    <location>
        <begin position="130"/>
        <end position="197"/>
    </location>
</feature>
<sequence>MSTPNSQSTTTNTENPQSSLNNNPVNLPVQSIPTESNPITNHNNSANTTPVTTNPATSNTSTHPTQTRLKSGIRKPKALSAICEPKTVRAALLEPHWNNAMNTKYVALKKNKTWVVVPRPADRVPIGLVKAVTIRVVLTVAITKGWTIRQLDINNAFLNGDLHEEIYMEQPPGFVDPEYPDHVCKPNKSRMIFSMVFSRLQGSFMISDELLLQGFKKCKSLGALAMVHAENRDAVYEGQKRMIELGITGPEGHALSRPPVIIMKYVLYAN</sequence>
<feature type="compositionally biased region" description="Polar residues" evidence="2">
    <location>
        <begin position="20"/>
        <end position="42"/>
    </location>
</feature>
<dbReference type="InterPro" id="IPR032466">
    <property type="entry name" value="Metal_Hydrolase"/>
</dbReference>
<dbReference type="EMBL" id="UZAU01000584">
    <property type="status" value="NOT_ANNOTATED_CDS"/>
    <property type="molecule type" value="Genomic_DNA"/>
</dbReference>
<reference evidence="4" key="2">
    <citation type="submission" date="2021-03" db="UniProtKB">
        <authorList>
            <consortium name="EnsemblPlants"/>
        </authorList>
    </citation>
    <scope>IDENTIFICATION</scope>
</reference>
<evidence type="ECO:0000313" key="4">
    <source>
        <dbReference type="EnsemblPlants" id="cds.evm.model.06.878"/>
    </source>
</evidence>
<keyword evidence="5" id="KW-1185">Reference proteome</keyword>
<dbReference type="GO" id="GO:0004157">
    <property type="term" value="F:dihydropyrimidinase activity"/>
    <property type="evidence" value="ECO:0007669"/>
    <property type="project" value="TreeGrafter"/>
</dbReference>
<evidence type="ECO:0000256" key="1">
    <source>
        <dbReference type="ARBA" id="ARBA00008829"/>
    </source>
</evidence>
<dbReference type="SUPFAM" id="SSF51556">
    <property type="entry name" value="Metallo-dependent hydrolases"/>
    <property type="match status" value="1"/>
</dbReference>
<dbReference type="EnsemblPlants" id="evm.model.06.878">
    <property type="protein sequence ID" value="cds.evm.model.06.878"/>
    <property type="gene ID" value="evm.TU.06.878"/>
</dbReference>
<comment type="similarity">
    <text evidence="1">Belongs to the metallo-dependent hydrolases superfamily. Hydantoinase/dihydropyrimidinase family.</text>
</comment>
<dbReference type="Gene3D" id="3.20.20.140">
    <property type="entry name" value="Metal-dependent hydrolases"/>
    <property type="match status" value="1"/>
</dbReference>
<dbReference type="GO" id="GO:0006208">
    <property type="term" value="P:pyrimidine nucleobase catabolic process"/>
    <property type="evidence" value="ECO:0007669"/>
    <property type="project" value="TreeGrafter"/>
</dbReference>
<dbReference type="Gramene" id="evm.model.06.878">
    <property type="protein sequence ID" value="cds.evm.model.06.878"/>
    <property type="gene ID" value="evm.TU.06.878"/>
</dbReference>
<evidence type="ECO:0000256" key="2">
    <source>
        <dbReference type="SAM" id="MobiDB-lite"/>
    </source>
</evidence>
<protein>
    <recommendedName>
        <fullName evidence="3">Reverse transcriptase Ty1/copia-type domain-containing protein</fullName>
    </recommendedName>
</protein>
<dbReference type="AlphaFoldDB" id="A0A803Q0C5"/>
<reference evidence="4" key="1">
    <citation type="submission" date="2018-11" db="EMBL/GenBank/DDBJ databases">
        <authorList>
            <person name="Grassa J C."/>
        </authorList>
    </citation>
    <scope>NUCLEOTIDE SEQUENCE [LARGE SCALE GENOMIC DNA]</scope>
</reference>
<organism evidence="4 5">
    <name type="scientific">Cannabis sativa</name>
    <name type="common">Hemp</name>
    <name type="synonym">Marijuana</name>
    <dbReference type="NCBI Taxonomy" id="3483"/>
    <lineage>
        <taxon>Eukaryota</taxon>
        <taxon>Viridiplantae</taxon>
        <taxon>Streptophyta</taxon>
        <taxon>Embryophyta</taxon>
        <taxon>Tracheophyta</taxon>
        <taxon>Spermatophyta</taxon>
        <taxon>Magnoliopsida</taxon>
        <taxon>eudicotyledons</taxon>
        <taxon>Gunneridae</taxon>
        <taxon>Pentapetalae</taxon>
        <taxon>rosids</taxon>
        <taxon>fabids</taxon>
        <taxon>Rosales</taxon>
        <taxon>Cannabaceae</taxon>
        <taxon>Cannabis</taxon>
    </lineage>
</organism>
<dbReference type="Pfam" id="PF07727">
    <property type="entry name" value="RVT_2"/>
    <property type="match status" value="1"/>
</dbReference>
<dbReference type="InterPro" id="IPR050378">
    <property type="entry name" value="Metallo-dep_Hydrolases_sf"/>
</dbReference>
<evidence type="ECO:0000259" key="3">
    <source>
        <dbReference type="Pfam" id="PF07727"/>
    </source>
</evidence>
<feature type="region of interest" description="Disordered" evidence="2">
    <location>
        <begin position="1"/>
        <end position="73"/>
    </location>
</feature>
<dbReference type="InterPro" id="IPR013103">
    <property type="entry name" value="RVT_2"/>
</dbReference>
<dbReference type="PANTHER" id="PTHR11647">
    <property type="entry name" value="HYDRANTOINASE/DIHYDROPYRIMIDINASE FAMILY MEMBER"/>
    <property type="match status" value="1"/>
</dbReference>
<feature type="compositionally biased region" description="Low complexity" evidence="2">
    <location>
        <begin position="43"/>
        <end position="65"/>
    </location>
</feature>
<dbReference type="PANTHER" id="PTHR11647:SF1">
    <property type="entry name" value="COLLAPSIN RESPONSE MEDIATOR PROTEIN"/>
    <property type="match status" value="1"/>
</dbReference>
<evidence type="ECO:0000313" key="5">
    <source>
        <dbReference type="Proteomes" id="UP000596661"/>
    </source>
</evidence>
<name>A0A803Q0C5_CANSA</name>
<feature type="compositionally biased region" description="Low complexity" evidence="2">
    <location>
        <begin position="1"/>
        <end position="19"/>
    </location>
</feature>
<dbReference type="Proteomes" id="UP000596661">
    <property type="component" value="Chromosome 6"/>
</dbReference>
<dbReference type="GO" id="GO:0005829">
    <property type="term" value="C:cytosol"/>
    <property type="evidence" value="ECO:0007669"/>
    <property type="project" value="TreeGrafter"/>
</dbReference>
<accession>A0A803Q0C5</accession>
<proteinExistence type="inferred from homology"/>